<evidence type="ECO:0000259" key="24">
    <source>
        <dbReference type="PROSITE" id="PS50109"/>
    </source>
</evidence>
<evidence type="ECO:0000256" key="6">
    <source>
        <dbReference type="ARBA" id="ARBA00022475"/>
    </source>
</evidence>
<dbReference type="GO" id="GO:0000155">
    <property type="term" value="F:phosphorelay sensor kinase activity"/>
    <property type="evidence" value="ECO:0007669"/>
    <property type="project" value="InterPro"/>
</dbReference>
<keyword evidence="17" id="KW-0902">Two-component regulatory system</keyword>
<dbReference type="InterPro" id="IPR050980">
    <property type="entry name" value="2C_sensor_his_kinase"/>
</dbReference>
<dbReference type="InterPro" id="IPR003660">
    <property type="entry name" value="HAMP_dom"/>
</dbReference>
<keyword evidence="15" id="KW-0904">Protein phosphatase</keyword>
<dbReference type="Pfam" id="PF00672">
    <property type="entry name" value="HAMP"/>
    <property type="match status" value="1"/>
</dbReference>
<evidence type="ECO:0000256" key="18">
    <source>
        <dbReference type="ARBA" id="ARBA00023016"/>
    </source>
</evidence>
<dbReference type="PRINTS" id="PR00344">
    <property type="entry name" value="BCTRLSENSOR"/>
</dbReference>
<dbReference type="SUPFAM" id="SSF158472">
    <property type="entry name" value="HAMP domain-like"/>
    <property type="match status" value="1"/>
</dbReference>
<dbReference type="InterPro" id="IPR004358">
    <property type="entry name" value="Sig_transdc_His_kin-like_C"/>
</dbReference>
<dbReference type="EC" id="2.7.13.3" evidence="5"/>
<dbReference type="InterPro" id="IPR005467">
    <property type="entry name" value="His_kinase_dom"/>
</dbReference>
<keyword evidence="7" id="KW-0597">Phosphoprotein</keyword>
<keyword evidence="27" id="KW-1185">Reference proteome</keyword>
<gene>
    <name evidence="26" type="ORF">FB458_4146</name>
</gene>
<dbReference type="SMART" id="SM00304">
    <property type="entry name" value="HAMP"/>
    <property type="match status" value="1"/>
</dbReference>
<dbReference type="CDD" id="cd06225">
    <property type="entry name" value="HAMP"/>
    <property type="match status" value="1"/>
</dbReference>
<evidence type="ECO:0000256" key="23">
    <source>
        <dbReference type="SAM" id="Phobius"/>
    </source>
</evidence>
<evidence type="ECO:0000256" key="15">
    <source>
        <dbReference type="ARBA" id="ARBA00022912"/>
    </source>
</evidence>
<evidence type="ECO:0000256" key="3">
    <source>
        <dbReference type="ARBA" id="ARBA00001946"/>
    </source>
</evidence>
<dbReference type="SMART" id="SM00387">
    <property type="entry name" value="HATPase_c"/>
    <property type="match status" value="1"/>
</dbReference>
<keyword evidence="20" id="KW-0464">Manganese</keyword>
<dbReference type="Pfam" id="PF02518">
    <property type="entry name" value="HATPase_c"/>
    <property type="match status" value="1"/>
</dbReference>
<dbReference type="InterPro" id="IPR003594">
    <property type="entry name" value="HATPase_dom"/>
</dbReference>
<keyword evidence="16 23" id="KW-1133">Transmembrane helix</keyword>
<keyword evidence="18" id="KW-0346">Stress response</keyword>
<evidence type="ECO:0000256" key="11">
    <source>
        <dbReference type="ARBA" id="ARBA00022777"/>
    </source>
</evidence>
<keyword evidence="12" id="KW-0378">Hydrolase</keyword>
<dbReference type="FunFam" id="1.10.287.130:FF:000001">
    <property type="entry name" value="Two-component sensor histidine kinase"/>
    <property type="match status" value="1"/>
</dbReference>
<keyword evidence="19" id="KW-0843">Virulence</keyword>
<keyword evidence="23" id="KW-0472">Membrane</keyword>
<evidence type="ECO:0000256" key="1">
    <source>
        <dbReference type="ARBA" id="ARBA00000085"/>
    </source>
</evidence>
<evidence type="ECO:0000256" key="9">
    <source>
        <dbReference type="ARBA" id="ARBA00022692"/>
    </source>
</evidence>
<keyword evidence="14" id="KW-0460">Magnesium</keyword>
<evidence type="ECO:0000256" key="13">
    <source>
        <dbReference type="ARBA" id="ARBA00022840"/>
    </source>
</evidence>
<keyword evidence="9 23" id="KW-0812">Transmembrane</keyword>
<dbReference type="SMART" id="SM00388">
    <property type="entry name" value="HisKA"/>
    <property type="match status" value="1"/>
</dbReference>
<evidence type="ECO:0000313" key="27">
    <source>
        <dbReference type="Proteomes" id="UP000317893"/>
    </source>
</evidence>
<dbReference type="Gene3D" id="6.10.340.10">
    <property type="match status" value="1"/>
</dbReference>
<dbReference type="OrthoDB" id="3190394at2"/>
<dbReference type="Pfam" id="PF00512">
    <property type="entry name" value="HisKA"/>
    <property type="match status" value="1"/>
</dbReference>
<dbReference type="SUPFAM" id="SSF47384">
    <property type="entry name" value="Homodimeric domain of signal transducing histidine kinase"/>
    <property type="match status" value="1"/>
</dbReference>
<dbReference type="GO" id="GO:0005886">
    <property type="term" value="C:plasma membrane"/>
    <property type="evidence" value="ECO:0007669"/>
    <property type="project" value="UniProtKB-SubCell"/>
</dbReference>
<dbReference type="AlphaFoldDB" id="A0A542E6N9"/>
<keyword evidence="10" id="KW-0547">Nucleotide-binding</keyword>
<dbReference type="GO" id="GO:0004721">
    <property type="term" value="F:phosphoprotein phosphatase activity"/>
    <property type="evidence" value="ECO:0007669"/>
    <property type="project" value="UniProtKB-KW"/>
</dbReference>
<keyword evidence="11 26" id="KW-0418">Kinase</keyword>
<comment type="catalytic activity">
    <reaction evidence="1">
        <text>ATP + protein L-histidine = ADP + protein N-phospho-L-histidine.</text>
        <dbReference type="EC" id="2.7.13.3"/>
    </reaction>
</comment>
<dbReference type="Gene3D" id="1.10.287.130">
    <property type="match status" value="1"/>
</dbReference>
<dbReference type="PROSITE" id="PS50885">
    <property type="entry name" value="HAMP"/>
    <property type="match status" value="1"/>
</dbReference>
<evidence type="ECO:0000256" key="4">
    <source>
        <dbReference type="ARBA" id="ARBA00004651"/>
    </source>
</evidence>
<keyword evidence="6" id="KW-1003">Cell membrane</keyword>
<proteinExistence type="predicted"/>
<evidence type="ECO:0000256" key="21">
    <source>
        <dbReference type="ARBA" id="ARBA00040454"/>
    </source>
</evidence>
<evidence type="ECO:0000313" key="26">
    <source>
        <dbReference type="EMBL" id="TQJ10998.1"/>
    </source>
</evidence>
<reference evidence="26 27" key="1">
    <citation type="submission" date="2019-06" db="EMBL/GenBank/DDBJ databases">
        <title>Sequencing the genomes of 1000 actinobacteria strains.</title>
        <authorList>
            <person name="Klenk H.-P."/>
        </authorList>
    </citation>
    <scope>NUCLEOTIDE SEQUENCE [LARGE SCALE GENOMIC DNA]</scope>
    <source>
        <strain evidence="26 27">DSM 18607</strain>
    </source>
</reference>
<evidence type="ECO:0000256" key="22">
    <source>
        <dbReference type="ARBA" id="ARBA00041776"/>
    </source>
</evidence>
<dbReference type="CDD" id="cd00082">
    <property type="entry name" value="HisKA"/>
    <property type="match status" value="1"/>
</dbReference>
<dbReference type="GO" id="GO:0005524">
    <property type="term" value="F:ATP binding"/>
    <property type="evidence" value="ECO:0007669"/>
    <property type="project" value="UniProtKB-KW"/>
</dbReference>
<dbReference type="PROSITE" id="PS50109">
    <property type="entry name" value="HIS_KIN"/>
    <property type="match status" value="1"/>
</dbReference>
<evidence type="ECO:0000256" key="7">
    <source>
        <dbReference type="ARBA" id="ARBA00022553"/>
    </source>
</evidence>
<sequence>MSRRRGSRTSLATRIAALAVAVALLTSLVVGVISIRLLRVASEQTAQRSLAAIADEAQATATTGPSPSVGQNRARKALQSINVQIGVIRSSPDGTVSVGGDALARRALTTAQVRQVLDGRSFSLRLDRGEVGGVVYVEARPTDAGGLVLAQRRGDATALSEQALRQLTWSLLATALVAVVLALLVAWRLALPLRRTASAASALAEGHRDVAVPETGPREVAEVAGSVNRLAGALRHSEARQREFLLSVSHDLRTPLTAITGYAESLADGVVPPQRVPEVGAVLGTEAARLQRMVSDLLDLARLDAQEVSLHPVPLDLAAFAQEAAAVWAQRCEAQTVPFHLERTPGPLPVLADPQRLRQAVDGLLENALRVTPAGRPIVLAARPAAGAGGRAEAVVEVRDGGPGLTDEDLPVAFDRSVLFERYRGVRQVGTGLGLAIVDRIVTRLGGRVEAGHAAEGGARFTVTLPLADASPGSGVVRSDGVQPPTVTIG</sequence>
<evidence type="ECO:0000256" key="17">
    <source>
        <dbReference type="ARBA" id="ARBA00023012"/>
    </source>
</evidence>
<keyword evidence="13" id="KW-0067">ATP-binding</keyword>
<keyword evidence="8" id="KW-0808">Transferase</keyword>
<evidence type="ECO:0000256" key="20">
    <source>
        <dbReference type="ARBA" id="ARBA00023211"/>
    </source>
</evidence>
<organism evidence="26 27">
    <name type="scientific">Lapillicoccus jejuensis</name>
    <dbReference type="NCBI Taxonomy" id="402171"/>
    <lineage>
        <taxon>Bacteria</taxon>
        <taxon>Bacillati</taxon>
        <taxon>Actinomycetota</taxon>
        <taxon>Actinomycetes</taxon>
        <taxon>Micrococcales</taxon>
        <taxon>Intrasporangiaceae</taxon>
        <taxon>Lapillicoccus</taxon>
    </lineage>
</organism>
<evidence type="ECO:0000256" key="8">
    <source>
        <dbReference type="ARBA" id="ARBA00022679"/>
    </source>
</evidence>
<evidence type="ECO:0000259" key="25">
    <source>
        <dbReference type="PROSITE" id="PS50885"/>
    </source>
</evidence>
<evidence type="ECO:0000256" key="5">
    <source>
        <dbReference type="ARBA" id="ARBA00012438"/>
    </source>
</evidence>
<dbReference type="EMBL" id="VFMN01000001">
    <property type="protein sequence ID" value="TQJ10998.1"/>
    <property type="molecule type" value="Genomic_DNA"/>
</dbReference>
<accession>A0A542E6N9</accession>
<dbReference type="Gene3D" id="3.30.565.10">
    <property type="entry name" value="Histidine kinase-like ATPase, C-terminal domain"/>
    <property type="match status" value="1"/>
</dbReference>
<comment type="cofactor">
    <cofactor evidence="3">
        <name>Mg(2+)</name>
        <dbReference type="ChEBI" id="CHEBI:18420"/>
    </cofactor>
</comment>
<dbReference type="Proteomes" id="UP000317893">
    <property type="component" value="Unassembled WGS sequence"/>
</dbReference>
<dbReference type="InterPro" id="IPR036097">
    <property type="entry name" value="HisK_dim/P_sf"/>
</dbReference>
<evidence type="ECO:0000256" key="10">
    <source>
        <dbReference type="ARBA" id="ARBA00022741"/>
    </source>
</evidence>
<dbReference type="InterPro" id="IPR003661">
    <property type="entry name" value="HisK_dim/P_dom"/>
</dbReference>
<dbReference type="PANTHER" id="PTHR44936:SF9">
    <property type="entry name" value="SENSOR PROTEIN CREC"/>
    <property type="match status" value="1"/>
</dbReference>
<feature type="transmembrane region" description="Helical" evidence="23">
    <location>
        <begin position="167"/>
        <end position="187"/>
    </location>
</feature>
<dbReference type="PANTHER" id="PTHR44936">
    <property type="entry name" value="SENSOR PROTEIN CREC"/>
    <property type="match status" value="1"/>
</dbReference>
<feature type="domain" description="Histidine kinase" evidence="24">
    <location>
        <begin position="247"/>
        <end position="469"/>
    </location>
</feature>
<name>A0A542E6N9_9MICO</name>
<evidence type="ECO:0000256" key="2">
    <source>
        <dbReference type="ARBA" id="ARBA00001936"/>
    </source>
</evidence>
<dbReference type="RefSeq" id="WP_141850143.1">
    <property type="nucleotide sequence ID" value="NZ_BAAAPR010000018.1"/>
</dbReference>
<evidence type="ECO:0000256" key="16">
    <source>
        <dbReference type="ARBA" id="ARBA00022989"/>
    </source>
</evidence>
<comment type="cofactor">
    <cofactor evidence="2">
        <name>Mn(2+)</name>
        <dbReference type="ChEBI" id="CHEBI:29035"/>
    </cofactor>
</comment>
<protein>
    <recommendedName>
        <fullName evidence="21">Signal transduction histidine-protein kinase/phosphatase MprB</fullName>
        <ecNumber evidence="5">2.7.13.3</ecNumber>
    </recommendedName>
    <alternativeName>
        <fullName evidence="22">Mycobacterial persistence regulator B</fullName>
    </alternativeName>
</protein>
<dbReference type="SUPFAM" id="SSF55874">
    <property type="entry name" value="ATPase domain of HSP90 chaperone/DNA topoisomerase II/histidine kinase"/>
    <property type="match status" value="1"/>
</dbReference>
<feature type="domain" description="HAMP" evidence="25">
    <location>
        <begin position="187"/>
        <end position="239"/>
    </location>
</feature>
<evidence type="ECO:0000256" key="14">
    <source>
        <dbReference type="ARBA" id="ARBA00022842"/>
    </source>
</evidence>
<evidence type="ECO:0000256" key="12">
    <source>
        <dbReference type="ARBA" id="ARBA00022801"/>
    </source>
</evidence>
<comment type="caution">
    <text evidence="26">The sequence shown here is derived from an EMBL/GenBank/DDBJ whole genome shotgun (WGS) entry which is preliminary data.</text>
</comment>
<evidence type="ECO:0000256" key="19">
    <source>
        <dbReference type="ARBA" id="ARBA00023026"/>
    </source>
</evidence>
<dbReference type="InterPro" id="IPR036890">
    <property type="entry name" value="HATPase_C_sf"/>
</dbReference>
<comment type="subcellular location">
    <subcellularLocation>
        <location evidence="4">Cell membrane</location>
        <topology evidence="4">Multi-pass membrane protein</topology>
    </subcellularLocation>
</comment>